<dbReference type="EMBL" id="UYYG01001219">
    <property type="protein sequence ID" value="VDN60506.1"/>
    <property type="molecule type" value="Genomic_DNA"/>
</dbReference>
<evidence type="ECO:0000313" key="4">
    <source>
        <dbReference type="WBParaSite" id="DME_0000879101-mRNA-1"/>
    </source>
</evidence>
<dbReference type="Proteomes" id="UP000038040">
    <property type="component" value="Unplaced"/>
</dbReference>
<proteinExistence type="predicted"/>
<keyword evidence="3" id="KW-1185">Reference proteome</keyword>
<evidence type="ECO:0000313" key="2">
    <source>
        <dbReference type="Proteomes" id="UP000038040"/>
    </source>
</evidence>
<organism evidence="2 4">
    <name type="scientific">Dracunculus medinensis</name>
    <name type="common">Guinea worm</name>
    <dbReference type="NCBI Taxonomy" id="318479"/>
    <lineage>
        <taxon>Eukaryota</taxon>
        <taxon>Metazoa</taxon>
        <taxon>Ecdysozoa</taxon>
        <taxon>Nematoda</taxon>
        <taxon>Chromadorea</taxon>
        <taxon>Rhabditida</taxon>
        <taxon>Spirurina</taxon>
        <taxon>Dracunculoidea</taxon>
        <taxon>Dracunculidae</taxon>
        <taxon>Dracunculus</taxon>
    </lineage>
</organism>
<evidence type="ECO:0000313" key="1">
    <source>
        <dbReference type="EMBL" id="VDN60506.1"/>
    </source>
</evidence>
<name>A0A0N4ULU9_DRAME</name>
<dbReference type="Proteomes" id="UP000274756">
    <property type="component" value="Unassembled WGS sequence"/>
</dbReference>
<protein>
    <submittedName>
        <fullName evidence="1 4">Uncharacterized protein</fullName>
    </submittedName>
</protein>
<reference evidence="1 3" key="2">
    <citation type="submission" date="2018-11" db="EMBL/GenBank/DDBJ databases">
        <authorList>
            <consortium name="Pathogen Informatics"/>
        </authorList>
    </citation>
    <scope>NUCLEOTIDE SEQUENCE [LARGE SCALE GENOMIC DNA]</scope>
</reference>
<gene>
    <name evidence="1" type="ORF">DME_LOCUS10479</name>
</gene>
<evidence type="ECO:0000313" key="3">
    <source>
        <dbReference type="Proteomes" id="UP000274756"/>
    </source>
</evidence>
<reference evidence="4" key="1">
    <citation type="submission" date="2017-02" db="UniProtKB">
        <authorList>
            <consortium name="WormBaseParasite"/>
        </authorList>
    </citation>
    <scope>IDENTIFICATION</scope>
</reference>
<accession>A0A0N4ULU9</accession>
<sequence>MPNSIAYDNYLPKVNYGINAYETTIQPNGAFFSNKYDANPTICGANDCFERNMLNFKTPSNDKESSWYEMNAAGRNFLNSTQRKNLMNANICKINAQLSVCSCTDLWTPLLNSVSDSGSRSSSAQLYGTLPELQNSISSTQNIYQGETFVLIDRNYLI</sequence>
<dbReference type="AlphaFoldDB" id="A0A0N4ULU9"/>
<dbReference type="WBParaSite" id="DME_0000879101-mRNA-1">
    <property type="protein sequence ID" value="DME_0000879101-mRNA-1"/>
    <property type="gene ID" value="DME_0000879101"/>
</dbReference>